<organism evidence="3">
    <name type="scientific">Pycnococcus provasolii</name>
    <dbReference type="NCBI Taxonomy" id="41880"/>
    <lineage>
        <taxon>Eukaryota</taxon>
        <taxon>Viridiplantae</taxon>
        <taxon>Chlorophyta</taxon>
        <taxon>Pseudoscourfieldiophyceae</taxon>
        <taxon>Pseudoscourfieldiales</taxon>
        <taxon>Pycnococcaceae</taxon>
        <taxon>Pycnococcus</taxon>
    </lineage>
</organism>
<feature type="compositionally biased region" description="Low complexity" evidence="1">
    <location>
        <begin position="90"/>
        <end position="101"/>
    </location>
</feature>
<dbReference type="AlphaFoldDB" id="A0A7S2F125"/>
<proteinExistence type="predicted"/>
<evidence type="ECO:0000313" key="3">
    <source>
        <dbReference type="EMBL" id="CAD9366955.1"/>
    </source>
</evidence>
<gene>
    <name evidence="3" type="ORF">PPRO1471_LOCUS303</name>
</gene>
<sequence length="116" mass="13122">MPCTQTHRPTSSGWVIKKATSTSVRRKNSLKSTPDDVSGWCLHAMDNNQTTKLMHKPHVHNPTICIVLGIVTLIALAVKRRSTARRHPSQQQQQHDNLQKLQKWRRTDGGRLAKVA</sequence>
<feature type="region of interest" description="Disordered" evidence="1">
    <location>
        <begin position="1"/>
        <end position="38"/>
    </location>
</feature>
<reference evidence="3" key="1">
    <citation type="submission" date="2021-01" db="EMBL/GenBank/DDBJ databases">
        <authorList>
            <person name="Corre E."/>
            <person name="Pelletier E."/>
            <person name="Niang G."/>
            <person name="Scheremetjew M."/>
            <person name="Finn R."/>
            <person name="Kale V."/>
            <person name="Holt S."/>
            <person name="Cochrane G."/>
            <person name="Meng A."/>
            <person name="Brown T."/>
            <person name="Cohen L."/>
        </authorList>
    </citation>
    <scope>NUCLEOTIDE SEQUENCE</scope>
    <source>
        <strain evidence="3">RCC733</strain>
    </source>
</reference>
<dbReference type="EMBL" id="HBGR01000490">
    <property type="protein sequence ID" value="CAD9366955.1"/>
    <property type="molecule type" value="Transcribed_RNA"/>
</dbReference>
<keyword evidence="2" id="KW-0812">Transmembrane</keyword>
<protein>
    <submittedName>
        <fullName evidence="3">Uncharacterized protein</fullName>
    </submittedName>
</protein>
<evidence type="ECO:0000256" key="1">
    <source>
        <dbReference type="SAM" id="MobiDB-lite"/>
    </source>
</evidence>
<accession>A0A7S2F125</accession>
<name>A0A7S2F125_9CHLO</name>
<feature type="transmembrane region" description="Helical" evidence="2">
    <location>
        <begin position="59"/>
        <end position="78"/>
    </location>
</feature>
<feature type="compositionally biased region" description="Basic and acidic residues" evidence="1">
    <location>
        <begin position="105"/>
        <end position="116"/>
    </location>
</feature>
<keyword evidence="2" id="KW-1133">Transmembrane helix</keyword>
<feature type="region of interest" description="Disordered" evidence="1">
    <location>
        <begin position="81"/>
        <end position="116"/>
    </location>
</feature>
<feature type="compositionally biased region" description="Polar residues" evidence="1">
    <location>
        <begin position="1"/>
        <end position="23"/>
    </location>
</feature>
<keyword evidence="2" id="KW-0472">Membrane</keyword>
<evidence type="ECO:0000256" key="2">
    <source>
        <dbReference type="SAM" id="Phobius"/>
    </source>
</evidence>